<dbReference type="InterPro" id="IPR029046">
    <property type="entry name" value="LolA/LolB/LppX"/>
</dbReference>
<dbReference type="HOGENOM" id="CLU_070259_0_0_9"/>
<gene>
    <name evidence="3" type="ORF">PRIO_1085</name>
</gene>
<organism evidence="3 4">
    <name type="scientific">Paenibacillus riograndensis SBR5</name>
    <dbReference type="NCBI Taxonomy" id="1073571"/>
    <lineage>
        <taxon>Bacteria</taxon>
        <taxon>Bacillati</taxon>
        <taxon>Bacillota</taxon>
        <taxon>Bacilli</taxon>
        <taxon>Bacillales</taxon>
        <taxon>Paenibacillaceae</taxon>
        <taxon>Paenibacillus</taxon>
        <taxon>Paenibacillus sonchi group</taxon>
    </lineage>
</organism>
<proteinExistence type="predicted"/>
<evidence type="ECO:0000313" key="4">
    <source>
        <dbReference type="Proteomes" id="UP000033163"/>
    </source>
</evidence>
<dbReference type="STRING" id="483937.AMQ84_23810"/>
<dbReference type="AlphaFoldDB" id="A0A0E4HB23"/>
<feature type="signal peptide" evidence="2">
    <location>
        <begin position="1"/>
        <end position="22"/>
    </location>
</feature>
<accession>A0A0E4HB23</accession>
<dbReference type="EMBL" id="LN831776">
    <property type="protein sequence ID" value="CQR52901.1"/>
    <property type="molecule type" value="Genomic_DNA"/>
</dbReference>
<dbReference type="Pfam" id="PF20316">
    <property type="entry name" value="DUF6612"/>
    <property type="match status" value="1"/>
</dbReference>
<dbReference type="PATRIC" id="fig|1073571.4.peg.1116"/>
<dbReference type="PROSITE" id="PS51257">
    <property type="entry name" value="PROKAR_LIPOPROTEIN"/>
    <property type="match status" value="1"/>
</dbReference>
<dbReference type="SUPFAM" id="SSF89392">
    <property type="entry name" value="Prokaryotic lipoproteins and lipoprotein localization factors"/>
    <property type="match status" value="1"/>
</dbReference>
<evidence type="ECO:0000313" key="3">
    <source>
        <dbReference type="EMBL" id="CQR52901.1"/>
    </source>
</evidence>
<feature type="compositionally biased region" description="Low complexity" evidence="1">
    <location>
        <begin position="28"/>
        <end position="59"/>
    </location>
</feature>
<dbReference type="Proteomes" id="UP000033163">
    <property type="component" value="Chromosome I"/>
</dbReference>
<evidence type="ECO:0000256" key="2">
    <source>
        <dbReference type="SAM" id="SignalP"/>
    </source>
</evidence>
<name>A0A0E4HB23_9BACL</name>
<reference evidence="4" key="1">
    <citation type="submission" date="2015-03" db="EMBL/GenBank/DDBJ databases">
        <authorList>
            <person name="Wibberg D."/>
        </authorList>
    </citation>
    <scope>NUCLEOTIDE SEQUENCE [LARGE SCALE GENOMIC DNA]</scope>
</reference>
<dbReference type="KEGG" id="pri:PRIO_1085"/>
<feature type="region of interest" description="Disordered" evidence="1">
    <location>
        <begin position="23"/>
        <end position="69"/>
    </location>
</feature>
<dbReference type="InterPro" id="IPR046720">
    <property type="entry name" value="DUF6612"/>
</dbReference>
<sequence length="309" mass="33166">MLKKWIAVVMGAALALSLSACGNDKNTENSAEASTAPNNASSAAPSASTAPSASASAAPVEQASEQGVPTLDELIRKSAEAAKDLKSFGMDSQVSQNMTIKGETAKQQKVEMTTKSELIKEPLQMHQAVKVDSGQGVQNVEQYITGSGIYSQTGGRWLKIPAEMSKQMTASLEQSANPEAQLEQFKTIAKDTKVTEDGNNYLLTADVSGDSVKELAKSYLEQNGGDKSQAALVEQMDIKSMKLVYAVDKKTYLPTRTDVEIMMDMTNDGQSISMDTKMKTTINQHNEISKITVPEEALSAKEVQMPATK</sequence>
<dbReference type="Gene3D" id="2.50.20.20">
    <property type="match status" value="1"/>
</dbReference>
<keyword evidence="2" id="KW-0732">Signal</keyword>
<protein>
    <recommendedName>
        <fullName evidence="5">Secreted protein</fullName>
    </recommendedName>
</protein>
<feature type="chain" id="PRO_5039158067" description="Secreted protein" evidence="2">
    <location>
        <begin position="23"/>
        <end position="309"/>
    </location>
</feature>
<evidence type="ECO:0008006" key="5">
    <source>
        <dbReference type="Google" id="ProtNLM"/>
    </source>
</evidence>
<dbReference type="RefSeq" id="WP_020428385.1">
    <property type="nucleotide sequence ID" value="NZ_AGBD01000618.1"/>
</dbReference>
<evidence type="ECO:0000256" key="1">
    <source>
        <dbReference type="SAM" id="MobiDB-lite"/>
    </source>
</evidence>